<dbReference type="Gene3D" id="2.40.10.10">
    <property type="entry name" value="Trypsin-like serine proteases"/>
    <property type="match status" value="1"/>
</dbReference>
<dbReference type="InterPro" id="IPR001254">
    <property type="entry name" value="Trypsin_dom"/>
</dbReference>
<evidence type="ECO:0000256" key="1">
    <source>
        <dbReference type="ARBA" id="ARBA00004613"/>
    </source>
</evidence>
<dbReference type="AlphaFoldDB" id="A0A310SEJ3"/>
<feature type="domain" description="Peptidase S1" evidence="8">
    <location>
        <begin position="178"/>
        <end position="422"/>
    </location>
</feature>
<dbReference type="OrthoDB" id="6261922at2759"/>
<reference evidence="9 10" key="1">
    <citation type="submission" date="2015-07" db="EMBL/GenBank/DDBJ databases">
        <title>The genome of Eufriesea mexicana.</title>
        <authorList>
            <person name="Pan H."/>
            <person name="Kapheim K."/>
        </authorList>
    </citation>
    <scope>NUCLEOTIDE SEQUENCE [LARGE SCALE GENOMIC DNA]</scope>
    <source>
        <strain evidence="9">0111107269</strain>
        <tissue evidence="9">Whole body</tissue>
    </source>
</reference>
<dbReference type="InterPro" id="IPR001314">
    <property type="entry name" value="Peptidase_S1A"/>
</dbReference>
<dbReference type="FunFam" id="2.40.10.10:FF:000038">
    <property type="entry name" value="Serine protease"/>
    <property type="match status" value="1"/>
</dbReference>
<dbReference type="SMART" id="SM00020">
    <property type="entry name" value="Tryp_SPc"/>
    <property type="match status" value="1"/>
</dbReference>
<sequence length="435" mass="48928">MWRTLLTLSIVSLPLAMPAPQKKDCECVPYYRCKVQPLLEQGAGLINIRFDFGNNNTIARHLPVLGWFMRTGRARTESLVPVPGDQRDTWRVKNRELRLMESPSVEAVKSVCQKKPADKENLYNTDGPSVLFVSNSCTDFLNICCDTSETIKDITIIPPPIVNYGCGRRYPNGVEFKITGDFDNKAQFGEFPWMVIILRKDQDKKFEFQCGGSLIHKQAVLTSASCVHRINPSKLKIRAGEWNRLSSNEPFPYQDRNVKNIIVHEKFNSRPSRYDFAILILSEPVNITLHVNVVCLPEQNTVFNNSSCYVSGWGTDELGGDIQTILKKIDVPIMPRDLCQDRLQSKKKDIVLHEGFICAGGEGKDTCMGDSGSPLVCPSKNDPGRYVQAGIVSWGIGCYLDRIPFVNADVAFARGWIDEQMTLHNLDNTSYQPST</sequence>
<proteinExistence type="inferred from homology"/>
<dbReference type="Pfam" id="PF18322">
    <property type="entry name" value="CLIP_1"/>
    <property type="match status" value="1"/>
</dbReference>
<keyword evidence="7" id="KW-0732">Signal</keyword>
<dbReference type="Pfam" id="PF00089">
    <property type="entry name" value="Trypsin"/>
    <property type="match status" value="1"/>
</dbReference>
<evidence type="ECO:0000256" key="3">
    <source>
        <dbReference type="ARBA" id="ARBA00023157"/>
    </source>
</evidence>
<evidence type="ECO:0000256" key="2">
    <source>
        <dbReference type="ARBA" id="ARBA00022525"/>
    </source>
</evidence>
<dbReference type="InterPro" id="IPR009003">
    <property type="entry name" value="Peptidase_S1_PA"/>
</dbReference>
<comment type="subcellular location">
    <subcellularLocation>
        <location evidence="1">Secreted</location>
    </subcellularLocation>
</comment>
<dbReference type="PRINTS" id="PR00722">
    <property type="entry name" value="CHYMOTRYPSIN"/>
</dbReference>
<dbReference type="EMBL" id="KQ766043">
    <property type="protein sequence ID" value="OAD53773.1"/>
    <property type="molecule type" value="Genomic_DNA"/>
</dbReference>
<name>A0A310SEJ3_9HYME</name>
<dbReference type="GO" id="GO:0004252">
    <property type="term" value="F:serine-type endopeptidase activity"/>
    <property type="evidence" value="ECO:0007669"/>
    <property type="project" value="InterPro"/>
</dbReference>
<keyword evidence="2" id="KW-0964">Secreted</keyword>
<keyword evidence="10" id="KW-1185">Reference proteome</keyword>
<dbReference type="PANTHER" id="PTHR24256">
    <property type="entry name" value="TRYPTASE-RELATED"/>
    <property type="match status" value="1"/>
</dbReference>
<feature type="chain" id="PRO_5016414340" description="Phenoloxidase-activating factor 2" evidence="7">
    <location>
        <begin position="19"/>
        <end position="435"/>
    </location>
</feature>
<evidence type="ECO:0000313" key="9">
    <source>
        <dbReference type="EMBL" id="OAD53773.1"/>
    </source>
</evidence>
<dbReference type="InterPro" id="IPR051487">
    <property type="entry name" value="Ser/Thr_Proteases_Immune/Dev"/>
</dbReference>
<dbReference type="GO" id="GO:0006508">
    <property type="term" value="P:proteolysis"/>
    <property type="evidence" value="ECO:0007669"/>
    <property type="project" value="InterPro"/>
</dbReference>
<organism evidence="9 10">
    <name type="scientific">Eufriesea mexicana</name>
    <dbReference type="NCBI Taxonomy" id="516756"/>
    <lineage>
        <taxon>Eukaryota</taxon>
        <taxon>Metazoa</taxon>
        <taxon>Ecdysozoa</taxon>
        <taxon>Arthropoda</taxon>
        <taxon>Hexapoda</taxon>
        <taxon>Insecta</taxon>
        <taxon>Pterygota</taxon>
        <taxon>Neoptera</taxon>
        <taxon>Endopterygota</taxon>
        <taxon>Hymenoptera</taxon>
        <taxon>Apocrita</taxon>
        <taxon>Aculeata</taxon>
        <taxon>Apoidea</taxon>
        <taxon>Anthophila</taxon>
        <taxon>Apidae</taxon>
        <taxon>Eufriesea</taxon>
    </lineage>
</organism>
<evidence type="ECO:0000256" key="5">
    <source>
        <dbReference type="ARBA" id="ARBA00068096"/>
    </source>
</evidence>
<dbReference type="GO" id="GO:0005576">
    <property type="term" value="C:extracellular region"/>
    <property type="evidence" value="ECO:0007669"/>
    <property type="project" value="UniProtKB-SubCell"/>
</dbReference>
<accession>A0A310SEJ3</accession>
<feature type="signal peptide" evidence="7">
    <location>
        <begin position="1"/>
        <end position="18"/>
    </location>
</feature>
<dbReference type="Proteomes" id="UP000250275">
    <property type="component" value="Unassembled WGS sequence"/>
</dbReference>
<dbReference type="CDD" id="cd00190">
    <property type="entry name" value="Tryp_SPc"/>
    <property type="match status" value="1"/>
</dbReference>
<dbReference type="InterPro" id="IPR033116">
    <property type="entry name" value="TRYPSIN_SER"/>
</dbReference>
<keyword evidence="3" id="KW-1015">Disulfide bond</keyword>
<evidence type="ECO:0000313" key="10">
    <source>
        <dbReference type="Proteomes" id="UP000250275"/>
    </source>
</evidence>
<evidence type="ECO:0000256" key="6">
    <source>
        <dbReference type="ARBA" id="ARBA00076468"/>
    </source>
</evidence>
<evidence type="ECO:0000259" key="8">
    <source>
        <dbReference type="PROSITE" id="PS50240"/>
    </source>
</evidence>
<gene>
    <name evidence="9" type="ORF">WN48_09232</name>
</gene>
<dbReference type="InterPro" id="IPR041515">
    <property type="entry name" value="PPAF-2-like_Clip"/>
</dbReference>
<dbReference type="InterPro" id="IPR043504">
    <property type="entry name" value="Peptidase_S1_PA_chymotrypsin"/>
</dbReference>
<dbReference type="PROSITE" id="PS50240">
    <property type="entry name" value="TRYPSIN_DOM"/>
    <property type="match status" value="1"/>
</dbReference>
<evidence type="ECO:0000256" key="7">
    <source>
        <dbReference type="SAM" id="SignalP"/>
    </source>
</evidence>
<dbReference type="PROSITE" id="PS00135">
    <property type="entry name" value="TRYPSIN_SER"/>
    <property type="match status" value="1"/>
</dbReference>
<comment type="similarity">
    <text evidence="4">Belongs to the peptidase S1 family. CLIP subfamily.</text>
</comment>
<protein>
    <recommendedName>
        <fullName evidence="5">Phenoloxidase-activating factor 2</fullName>
    </recommendedName>
    <alternativeName>
        <fullName evidence="6">Prophenoloxidase-activating factor II</fullName>
    </alternativeName>
</protein>
<dbReference type="SUPFAM" id="SSF50494">
    <property type="entry name" value="Trypsin-like serine proteases"/>
    <property type="match status" value="1"/>
</dbReference>
<evidence type="ECO:0000256" key="4">
    <source>
        <dbReference type="ARBA" id="ARBA00024195"/>
    </source>
</evidence>